<dbReference type="Pfam" id="PF05565">
    <property type="entry name" value="Sipho_Gp157"/>
    <property type="match status" value="1"/>
</dbReference>
<dbReference type="InterPro" id="IPR008840">
    <property type="entry name" value="Sipho_Gp157"/>
</dbReference>
<evidence type="ECO:0000313" key="3">
    <source>
        <dbReference type="EMBL" id="QJA86404.1"/>
    </source>
</evidence>
<name>A0A6H1ZYG0_9ZZZZ</name>
<dbReference type="EMBL" id="MT141806">
    <property type="protein sequence ID" value="QJA70598.1"/>
    <property type="molecule type" value="Genomic_DNA"/>
</dbReference>
<evidence type="ECO:0000313" key="2">
    <source>
        <dbReference type="EMBL" id="QJA70598.1"/>
    </source>
</evidence>
<reference evidence="1" key="1">
    <citation type="submission" date="2020-03" db="EMBL/GenBank/DDBJ databases">
        <title>The deep terrestrial virosphere.</title>
        <authorList>
            <person name="Holmfeldt K."/>
            <person name="Nilsson E."/>
            <person name="Simone D."/>
            <person name="Lopez-Fernandez M."/>
            <person name="Wu X."/>
            <person name="de Brujin I."/>
            <person name="Lundin D."/>
            <person name="Andersson A."/>
            <person name="Bertilsson S."/>
            <person name="Dopson M."/>
        </authorList>
    </citation>
    <scope>NUCLEOTIDE SEQUENCE</scope>
    <source>
        <strain evidence="2">MM415A03639</strain>
        <strain evidence="3">MM415B02084</strain>
        <strain evidence="1">TM448A02638</strain>
        <strain evidence="4">TM448B02784</strain>
    </source>
</reference>
<organism evidence="1">
    <name type="scientific">viral metagenome</name>
    <dbReference type="NCBI Taxonomy" id="1070528"/>
    <lineage>
        <taxon>unclassified sequences</taxon>
        <taxon>metagenomes</taxon>
        <taxon>organismal metagenomes</taxon>
    </lineage>
</organism>
<dbReference type="AlphaFoldDB" id="A0A6H1ZYG0"/>
<dbReference type="EMBL" id="MT144333">
    <property type="protein sequence ID" value="QJA52357.1"/>
    <property type="molecule type" value="Genomic_DNA"/>
</dbReference>
<evidence type="ECO:0000313" key="1">
    <source>
        <dbReference type="EMBL" id="QJA52357.1"/>
    </source>
</evidence>
<sequence>MHLYELTEAYEQLRNLDLPEEELAQYIDGIEGQIADKAESVALVILDFEADARKLRDEENRLTDRRHVIEGRAESLKSYLLVNMVAVGMKKIEGMRVTVSYQNSPPSCRVQDAELLPGEYRVLVPATYRADNKAIIAYWKETGEQVLGAEVGQAVHLRIR</sequence>
<accession>A0A6H1ZYG0</accession>
<gene>
    <name evidence="2" type="ORF">MM415A03639_0004</name>
    <name evidence="3" type="ORF">MM415B02084_0007</name>
    <name evidence="1" type="ORF">TM448A02638_0008</name>
    <name evidence="4" type="ORF">TM448B02784_0015</name>
</gene>
<proteinExistence type="predicted"/>
<protein>
    <recommendedName>
        <fullName evidence="5">Host-nuclease inhibitor protein</fullName>
    </recommendedName>
</protein>
<dbReference type="EMBL" id="MT142633">
    <property type="protein sequence ID" value="QJA86404.1"/>
    <property type="molecule type" value="Genomic_DNA"/>
</dbReference>
<evidence type="ECO:0008006" key="5">
    <source>
        <dbReference type="Google" id="ProtNLM"/>
    </source>
</evidence>
<dbReference type="EMBL" id="MT144952">
    <property type="protein sequence ID" value="QJI01810.1"/>
    <property type="molecule type" value="Genomic_DNA"/>
</dbReference>
<evidence type="ECO:0000313" key="4">
    <source>
        <dbReference type="EMBL" id="QJI01810.1"/>
    </source>
</evidence>